<name>A0A9E7PMP6_9EURY</name>
<keyword evidence="3" id="KW-1185">Reference proteome</keyword>
<accession>A0A9E7PMP6</accession>
<dbReference type="GeneID" id="74306588"/>
<dbReference type="Proteomes" id="UP001060368">
    <property type="component" value="Chromosome"/>
</dbReference>
<organism evidence="2 3">
    <name type="scientific">Methanoplanus endosymbiosus</name>
    <dbReference type="NCBI Taxonomy" id="33865"/>
    <lineage>
        <taxon>Archaea</taxon>
        <taxon>Methanobacteriati</taxon>
        <taxon>Methanobacteriota</taxon>
        <taxon>Stenosarchaea group</taxon>
        <taxon>Methanomicrobia</taxon>
        <taxon>Methanomicrobiales</taxon>
        <taxon>Methanomicrobiaceae</taxon>
        <taxon>Methanoplanus</taxon>
    </lineage>
</organism>
<keyword evidence="1" id="KW-0472">Membrane</keyword>
<keyword evidence="1" id="KW-1133">Transmembrane helix</keyword>
<evidence type="ECO:0000256" key="1">
    <source>
        <dbReference type="SAM" id="Phobius"/>
    </source>
</evidence>
<dbReference type="AlphaFoldDB" id="A0A9E7PMP6"/>
<feature type="transmembrane region" description="Helical" evidence="1">
    <location>
        <begin position="21"/>
        <end position="42"/>
    </location>
</feature>
<keyword evidence="1" id="KW-0812">Transmembrane</keyword>
<dbReference type="KEGG" id="mend:L6E24_02795"/>
<dbReference type="EMBL" id="CP096115">
    <property type="protein sequence ID" value="UUX93065.1"/>
    <property type="molecule type" value="Genomic_DNA"/>
</dbReference>
<gene>
    <name evidence="2" type="ORF">L6E24_02795</name>
</gene>
<proteinExistence type="predicted"/>
<sequence length="288" mass="32281">MKIKMINYEKYRQNSGRKFSSFHPGIIAVLFLMAVFIIQPGFCATEELTISRFGADGSLIDEKTYTYQWLEENLPVYGDGVTHYYMQGPTFDEADEWNPAEDVNVLSRDMGAVKGTDIKDICDTVGGMTPGGTIKILSDDGFSKKLDYDNIYNPKPRQGPVCVCWYNGEESSPEAKAQGSGYPPEFYSGMRIVFFADDSVNPWGYHVFGNEDMRETVSEENMHYFNGEWPSSGGLSVKYVEKLEMYEPEIPAGDETKEGSTADDNTKTPLSVFCIIAAVFACFAVRRI</sequence>
<dbReference type="RefSeq" id="WP_257743205.1">
    <property type="nucleotide sequence ID" value="NZ_CP096115.1"/>
</dbReference>
<evidence type="ECO:0000313" key="3">
    <source>
        <dbReference type="Proteomes" id="UP001060368"/>
    </source>
</evidence>
<reference evidence="2" key="1">
    <citation type="submission" date="2022-04" db="EMBL/GenBank/DDBJ databases">
        <title>Complete genome of Methanoplanus endosymbiosus DSM 3599.</title>
        <authorList>
            <person name="Chen S.-C."/>
            <person name="You Y.-T."/>
            <person name="Zhou Y.-Z."/>
            <person name="Lai M.-C."/>
        </authorList>
    </citation>
    <scope>NUCLEOTIDE SEQUENCE</scope>
    <source>
        <strain evidence="2">DSM 3599</strain>
    </source>
</reference>
<protein>
    <submittedName>
        <fullName evidence="2">Argininosuccinate synthase</fullName>
    </submittedName>
</protein>
<evidence type="ECO:0000313" key="2">
    <source>
        <dbReference type="EMBL" id="UUX93065.1"/>
    </source>
</evidence>